<reference evidence="1 2" key="1">
    <citation type="submission" date="2016-08" db="EMBL/GenBank/DDBJ databases">
        <title>Analysis of Carbohydrate Active Enzymes in Thermogemmatispora T81 Reveals Carbohydrate Degradation Ability.</title>
        <authorList>
            <person name="Tomazini A."/>
            <person name="Lal S."/>
            <person name="Stott M."/>
            <person name="Henrissat B."/>
            <person name="Polikarpov I."/>
            <person name="Sparling R."/>
            <person name="Levin D.B."/>
        </authorList>
    </citation>
    <scope>NUCLEOTIDE SEQUENCE [LARGE SCALE GENOMIC DNA]</scope>
    <source>
        <strain evidence="1 2">T81</strain>
    </source>
</reference>
<evidence type="ECO:0008006" key="3">
    <source>
        <dbReference type="Google" id="ProtNLM"/>
    </source>
</evidence>
<dbReference type="AlphaFoldDB" id="A0A328VFF9"/>
<gene>
    <name evidence="1" type="ORF">A4R35_00820</name>
</gene>
<organism evidence="1 2">
    <name type="scientific">Thermogemmatispora tikiterensis</name>
    <dbReference type="NCBI Taxonomy" id="1825093"/>
    <lineage>
        <taxon>Bacteria</taxon>
        <taxon>Bacillati</taxon>
        <taxon>Chloroflexota</taxon>
        <taxon>Ktedonobacteria</taxon>
        <taxon>Thermogemmatisporales</taxon>
        <taxon>Thermogemmatisporaceae</taxon>
        <taxon>Thermogemmatispora</taxon>
    </lineage>
</organism>
<dbReference type="InterPro" id="IPR029058">
    <property type="entry name" value="AB_hydrolase_fold"/>
</dbReference>
<keyword evidence="2" id="KW-1185">Reference proteome</keyword>
<name>A0A328VFF9_9CHLR</name>
<dbReference type="Proteomes" id="UP000248706">
    <property type="component" value="Unassembled WGS sequence"/>
</dbReference>
<comment type="caution">
    <text evidence="1">The sequence shown here is derived from an EMBL/GenBank/DDBJ whole genome shotgun (WGS) entry which is preliminary data.</text>
</comment>
<dbReference type="EMBL" id="MCIF01000002">
    <property type="protein sequence ID" value="RAQ94054.1"/>
    <property type="molecule type" value="Genomic_DNA"/>
</dbReference>
<sequence>MPVLPWLIEPLLLARASLGVRADDRTLIGHLMGAVTAAMVAAEYPDSVQALILEDPPLLDRSPRRLKSAGGFCLPRGTFWQGHLRSRDLLRPGRGSLSCALCLLLSAWPGLMRSSQPGPKRRLSSGPPPILWGVVAATPSHCASIPRSISRWRLDGDAWGSFP</sequence>
<dbReference type="Gene3D" id="3.40.50.1820">
    <property type="entry name" value="alpha/beta hydrolase"/>
    <property type="match status" value="1"/>
</dbReference>
<evidence type="ECO:0000313" key="1">
    <source>
        <dbReference type="EMBL" id="RAQ94054.1"/>
    </source>
</evidence>
<accession>A0A328VFF9</accession>
<proteinExistence type="predicted"/>
<protein>
    <recommendedName>
        <fullName evidence="3">AB hydrolase-1 domain-containing protein</fullName>
    </recommendedName>
</protein>
<evidence type="ECO:0000313" key="2">
    <source>
        <dbReference type="Proteomes" id="UP000248706"/>
    </source>
</evidence>
<dbReference type="SUPFAM" id="SSF53474">
    <property type="entry name" value="alpha/beta-Hydrolases"/>
    <property type="match status" value="1"/>
</dbReference>